<dbReference type="InterPro" id="IPR029057">
    <property type="entry name" value="PRTase-like"/>
</dbReference>
<dbReference type="KEGG" id="slz:B5P37_08130"/>
<dbReference type="CDD" id="cd06223">
    <property type="entry name" value="PRTases_typeI"/>
    <property type="match status" value="1"/>
</dbReference>
<dbReference type="Proteomes" id="UP000242864">
    <property type="component" value="Chromosome"/>
</dbReference>
<comment type="similarity">
    <text evidence="1">Belongs to the ComF/GntX family.</text>
</comment>
<reference evidence="2 3" key="1">
    <citation type="submission" date="2017-04" db="EMBL/GenBank/DDBJ databases">
        <authorList>
            <person name="Veseli I.A."/>
            <person name="Tang C."/>
            <person name="Pombert J.-F."/>
        </authorList>
    </citation>
    <scope>NUCLEOTIDE SEQUENCE [LARGE SCALE GENOMIC DNA]</scope>
    <source>
        <strain evidence="2 3">ATCC 700373</strain>
    </source>
</reference>
<gene>
    <name evidence="2" type="ORF">B5P37_08130</name>
</gene>
<protein>
    <recommendedName>
        <fullName evidence="4">ComF family protein</fullName>
    </recommendedName>
</protein>
<dbReference type="AlphaFoldDB" id="A0AAC9RXS6"/>
<evidence type="ECO:0000256" key="1">
    <source>
        <dbReference type="ARBA" id="ARBA00008007"/>
    </source>
</evidence>
<name>A0AAC9RXS6_9STAP</name>
<sequence>MQYRDVCFENINAQFHYQHFVKTLMHQFKFLNDVAIAEIFAAYVRIPHRPDELIIPMPSSEQHDFQRTFNPVQMVLTAQRRNFLPCLKMHPRSKQFALSSVQRHHAPNPIYFESDICIENRSVLLIDDIYTTGHTAHCAGHVLLQQKVRKLSMLTFAR</sequence>
<dbReference type="SUPFAM" id="SSF53271">
    <property type="entry name" value="PRTase-like"/>
    <property type="match status" value="1"/>
</dbReference>
<accession>A0AAC9RXS6</accession>
<keyword evidence="3" id="KW-1185">Reference proteome</keyword>
<organism evidence="2 3">
    <name type="scientific">Staphylococcus lutrae</name>
    <dbReference type="NCBI Taxonomy" id="155085"/>
    <lineage>
        <taxon>Bacteria</taxon>
        <taxon>Bacillati</taxon>
        <taxon>Bacillota</taxon>
        <taxon>Bacilli</taxon>
        <taxon>Bacillales</taxon>
        <taxon>Staphylococcaceae</taxon>
        <taxon>Staphylococcus</taxon>
    </lineage>
</organism>
<evidence type="ECO:0000313" key="2">
    <source>
        <dbReference type="EMBL" id="ARJ52012.1"/>
    </source>
</evidence>
<dbReference type="PANTHER" id="PTHR47505:SF1">
    <property type="entry name" value="DNA UTILIZATION PROTEIN YHGH"/>
    <property type="match status" value="1"/>
</dbReference>
<dbReference type="Gene3D" id="3.40.50.2020">
    <property type="match status" value="1"/>
</dbReference>
<proteinExistence type="inferred from homology"/>
<dbReference type="PANTHER" id="PTHR47505">
    <property type="entry name" value="DNA UTILIZATION PROTEIN YHGH"/>
    <property type="match status" value="1"/>
</dbReference>
<dbReference type="EMBL" id="CP020773">
    <property type="protein sequence ID" value="ARJ52012.1"/>
    <property type="molecule type" value="Genomic_DNA"/>
</dbReference>
<evidence type="ECO:0000313" key="3">
    <source>
        <dbReference type="Proteomes" id="UP000242864"/>
    </source>
</evidence>
<dbReference type="InterPro" id="IPR051910">
    <property type="entry name" value="ComF/GntX_DNA_util-trans"/>
</dbReference>
<evidence type="ECO:0008006" key="4">
    <source>
        <dbReference type="Google" id="ProtNLM"/>
    </source>
</evidence>
<dbReference type="InterPro" id="IPR000836">
    <property type="entry name" value="PRTase_dom"/>
</dbReference>